<evidence type="ECO:0000313" key="9">
    <source>
        <dbReference type="Proteomes" id="UP000070501"/>
    </source>
</evidence>
<keyword evidence="3" id="KW-0238">DNA-binding</keyword>
<dbReference type="PROSITE" id="PS50048">
    <property type="entry name" value="ZN2_CY6_FUNGAL_2"/>
    <property type="match status" value="1"/>
</dbReference>
<accession>A0A136IRQ9</accession>
<dbReference type="EMBL" id="KQ964262">
    <property type="protein sequence ID" value="KXJ87518.1"/>
    <property type="molecule type" value="Genomic_DNA"/>
</dbReference>
<organism evidence="8 9">
    <name type="scientific">Microdochium bolleyi</name>
    <dbReference type="NCBI Taxonomy" id="196109"/>
    <lineage>
        <taxon>Eukaryota</taxon>
        <taxon>Fungi</taxon>
        <taxon>Dikarya</taxon>
        <taxon>Ascomycota</taxon>
        <taxon>Pezizomycotina</taxon>
        <taxon>Sordariomycetes</taxon>
        <taxon>Xylariomycetidae</taxon>
        <taxon>Xylariales</taxon>
        <taxon>Microdochiaceae</taxon>
        <taxon>Microdochium</taxon>
    </lineage>
</organism>
<dbReference type="SMART" id="SM00066">
    <property type="entry name" value="GAL4"/>
    <property type="match status" value="1"/>
</dbReference>
<gene>
    <name evidence="8" type="ORF">Micbo1qcDRAFT_215945</name>
</gene>
<reference evidence="9" key="1">
    <citation type="submission" date="2016-02" db="EMBL/GenBank/DDBJ databases">
        <title>Draft genome sequence of Microdochium bolleyi, a fungal endophyte of beachgrass.</title>
        <authorList>
            <consortium name="DOE Joint Genome Institute"/>
            <person name="David A.S."/>
            <person name="May G."/>
            <person name="Haridas S."/>
            <person name="Lim J."/>
            <person name="Wang M."/>
            <person name="Labutti K."/>
            <person name="Lipzen A."/>
            <person name="Barry K."/>
            <person name="Grigoriev I.V."/>
        </authorList>
    </citation>
    <scope>NUCLEOTIDE SEQUENCE [LARGE SCALE GENOMIC DNA]</scope>
    <source>
        <strain evidence="9">J235TASD1</strain>
    </source>
</reference>
<protein>
    <recommendedName>
        <fullName evidence="7">Zn(2)-C6 fungal-type domain-containing protein</fullName>
    </recommendedName>
</protein>
<evidence type="ECO:0000256" key="3">
    <source>
        <dbReference type="ARBA" id="ARBA00023125"/>
    </source>
</evidence>
<evidence type="ECO:0000256" key="6">
    <source>
        <dbReference type="SAM" id="MobiDB-lite"/>
    </source>
</evidence>
<dbReference type="InParanoid" id="A0A136IRQ9"/>
<sequence>MTDRTSSSPAASTRAPRNAACTSCRTSKVRCNPGREPGTPCQRCAKLELECAVDPTFRRVTRRRATPEGIADTSHTTYSQLDQLAREVQAIKQAVDTTTQLSPQTTTAASLCTSRLQSNRASHASPSSITAIGTQSAYSGPASPHGRTVTDTPVPLGSVTPSQPRALNSLPFTGGQIDRCFQDYFEHFHKHFPVVSDQDPNKCYDTSPLLFWVVVLIAHRRLDKDTNHYQTVAPGNNSTATTTRPLTDFVKQETDTIIAKLPLTLPLMHALLLIAAWGLYPGIRFISDTAHWLVGLVNNSCLVLGLHTNKGRHAAFSHPSFDVKVSDHQAAVTWTACCVLSQRVSSYLGLPATSPSFNKATREILHSSLLPPIFQVQLECQSFISRISKTVSSCLEETLGVPSELVRMFEDEWDQNQASLLARHPDPLTTLHTLLVLQEVQIYYLLPIGGTQSSDRSSSSQHSLEADALRCYDTAQQIIAHVSHLDETTNFLLYVPHIYFRAIVTSVFIIFKVVRSALPLRHRGIRHDTAAKSCADALPICRRVSVVEGDLPWRLARCVEVWQSRSAAHLERIRTCNNDASITAAADTTAPEQPDSDLEPITVDTYRERMAASLSFDFMNRWKTRYGPVHMGPYGREQVPQQQQPAPYAPTTAMTGILASQAGTEVPPSAAVSDLDPLLGADWGFLDDFNWNFDATGGI</sequence>
<dbReference type="Gene3D" id="4.10.240.10">
    <property type="entry name" value="Zn(2)-C6 fungal-type DNA-binding domain"/>
    <property type="match status" value="1"/>
</dbReference>
<keyword evidence="9" id="KW-1185">Reference proteome</keyword>
<dbReference type="Pfam" id="PF00172">
    <property type="entry name" value="Zn_clus"/>
    <property type="match status" value="1"/>
</dbReference>
<evidence type="ECO:0000256" key="2">
    <source>
        <dbReference type="ARBA" id="ARBA00023015"/>
    </source>
</evidence>
<dbReference type="InterPro" id="IPR001138">
    <property type="entry name" value="Zn2Cys6_DnaBD"/>
</dbReference>
<feature type="compositionally biased region" description="Polar residues" evidence="6">
    <location>
        <begin position="121"/>
        <end position="138"/>
    </location>
</feature>
<dbReference type="GO" id="GO:0005634">
    <property type="term" value="C:nucleus"/>
    <property type="evidence" value="ECO:0007669"/>
    <property type="project" value="UniProtKB-SubCell"/>
</dbReference>
<keyword evidence="2" id="KW-0805">Transcription regulation</keyword>
<evidence type="ECO:0000313" key="8">
    <source>
        <dbReference type="EMBL" id="KXJ87518.1"/>
    </source>
</evidence>
<keyword evidence="5" id="KW-0539">Nucleus</keyword>
<dbReference type="PANTHER" id="PTHR31845">
    <property type="entry name" value="FINGER DOMAIN PROTEIN, PUTATIVE-RELATED"/>
    <property type="match status" value="1"/>
</dbReference>
<comment type="subcellular location">
    <subcellularLocation>
        <location evidence="1">Nucleus</location>
    </subcellularLocation>
</comment>
<keyword evidence="4" id="KW-0804">Transcription</keyword>
<dbReference type="GO" id="GO:0008270">
    <property type="term" value="F:zinc ion binding"/>
    <property type="evidence" value="ECO:0007669"/>
    <property type="project" value="InterPro"/>
</dbReference>
<dbReference type="GO" id="GO:0000976">
    <property type="term" value="F:transcription cis-regulatory region binding"/>
    <property type="evidence" value="ECO:0007669"/>
    <property type="project" value="TreeGrafter"/>
</dbReference>
<dbReference type="CDD" id="cd12148">
    <property type="entry name" value="fungal_TF_MHR"/>
    <property type="match status" value="1"/>
</dbReference>
<dbReference type="AlphaFoldDB" id="A0A136IRQ9"/>
<feature type="domain" description="Zn(2)-C6 fungal-type" evidence="7">
    <location>
        <begin position="20"/>
        <end position="53"/>
    </location>
</feature>
<dbReference type="STRING" id="196109.A0A136IRQ9"/>
<dbReference type="GO" id="GO:0000981">
    <property type="term" value="F:DNA-binding transcription factor activity, RNA polymerase II-specific"/>
    <property type="evidence" value="ECO:0007669"/>
    <property type="project" value="InterPro"/>
</dbReference>
<evidence type="ECO:0000256" key="4">
    <source>
        <dbReference type="ARBA" id="ARBA00023163"/>
    </source>
</evidence>
<dbReference type="PANTHER" id="PTHR31845:SF21">
    <property type="entry name" value="REGULATORY PROTEIN LEU3"/>
    <property type="match status" value="1"/>
</dbReference>
<evidence type="ECO:0000256" key="5">
    <source>
        <dbReference type="ARBA" id="ARBA00023242"/>
    </source>
</evidence>
<proteinExistence type="predicted"/>
<dbReference type="PROSITE" id="PS00463">
    <property type="entry name" value="ZN2_CY6_FUNGAL_1"/>
    <property type="match status" value="1"/>
</dbReference>
<dbReference type="OrthoDB" id="2341546at2759"/>
<dbReference type="InterPro" id="IPR051089">
    <property type="entry name" value="prtT"/>
</dbReference>
<dbReference type="Proteomes" id="UP000070501">
    <property type="component" value="Unassembled WGS sequence"/>
</dbReference>
<dbReference type="InterPro" id="IPR036864">
    <property type="entry name" value="Zn2-C6_fun-type_DNA-bd_sf"/>
</dbReference>
<dbReference type="CDD" id="cd00067">
    <property type="entry name" value="GAL4"/>
    <property type="match status" value="1"/>
</dbReference>
<dbReference type="SUPFAM" id="SSF57701">
    <property type="entry name" value="Zn2/Cys6 DNA-binding domain"/>
    <property type="match status" value="1"/>
</dbReference>
<name>A0A136IRQ9_9PEZI</name>
<feature type="region of interest" description="Disordered" evidence="6">
    <location>
        <begin position="121"/>
        <end position="168"/>
    </location>
</feature>
<evidence type="ECO:0000259" key="7">
    <source>
        <dbReference type="PROSITE" id="PS50048"/>
    </source>
</evidence>
<evidence type="ECO:0000256" key="1">
    <source>
        <dbReference type="ARBA" id="ARBA00004123"/>
    </source>
</evidence>